<dbReference type="SUPFAM" id="SSF56601">
    <property type="entry name" value="beta-lactamase/transpeptidase-like"/>
    <property type="match status" value="1"/>
</dbReference>
<sequence length="378" mass="42601">MKGRTRKAVIIFLLFAVVLVAVFIGKKIIDISAANTNVMTSETVVSHQLEKSLLERTTLDTVRLSNKNKEKLSENNRILSKREFIGAFLGVRNNKLVYSWRNGYSNTSPNTSFNVNSSVLVGKYQTVLDQALLLSLVNRGDVKLTDELSKYDVSSGAVGRLTVKQLLRNESHLYVRKQSIATIQNPRNKEYSNTLFKKGKGGMTDWVTADTFIKRIVIARATSKSYESTFEQELTNKFGLSNTRFFNARQTYTNDVASYDKKIVNNTRVQSKKLVIKKRSLNGNTLRMSLADIVLSLNGIEKNRLFDSKYTQYFEDYIEQSGVGSLNENVFTYNGNVAGQALAIKSNLDTQSTVVLITNYSDSDVSLTKHLSQLYRIL</sequence>
<dbReference type="AlphaFoldDB" id="A0A192YGL2"/>
<protein>
    <submittedName>
        <fullName evidence="1">Uncharacterized protein</fullName>
    </submittedName>
</protein>
<name>A0A192YGL2_LACPN</name>
<dbReference type="PATRIC" id="fig|1590.142.peg.1116"/>
<comment type="caution">
    <text evidence="1">The sequence shown here is derived from an EMBL/GenBank/DDBJ whole genome shotgun (WGS) entry which is preliminary data.</text>
</comment>
<proteinExistence type="predicted"/>
<gene>
    <name evidence="1" type="ORF">LPJSA22_01118</name>
</gene>
<dbReference type="Gene3D" id="3.40.710.10">
    <property type="entry name" value="DD-peptidase/beta-lactamase superfamily"/>
    <property type="match status" value="1"/>
</dbReference>
<reference evidence="1 2" key="1">
    <citation type="submission" date="2016-08" db="EMBL/GenBank/DDBJ databases">
        <title>Genome sequencing of Lactobacillus plantarum JSA22, isolated from fermented soybean paste.</title>
        <authorList>
            <person name="Choi H.S."/>
        </authorList>
    </citation>
    <scope>NUCLEOTIDE SEQUENCE [LARGE SCALE GENOMIC DNA]</scope>
    <source>
        <strain evidence="1 2">JSA22</strain>
    </source>
</reference>
<dbReference type="EMBL" id="MCOL01000001">
    <property type="protein sequence ID" value="ODO61161.1"/>
    <property type="molecule type" value="Genomic_DNA"/>
</dbReference>
<dbReference type="RefSeq" id="WP_015825384.1">
    <property type="nucleotide sequence ID" value="NZ_CP016071.1"/>
</dbReference>
<accession>A0A192YGL2</accession>
<dbReference type="InterPro" id="IPR012338">
    <property type="entry name" value="Beta-lactam/transpept-like"/>
</dbReference>
<evidence type="ECO:0000313" key="1">
    <source>
        <dbReference type="EMBL" id="ODO61161.1"/>
    </source>
</evidence>
<organism evidence="1 2">
    <name type="scientific">Lactiplantibacillus plantarum</name>
    <name type="common">Lactobacillus plantarum</name>
    <dbReference type="NCBI Taxonomy" id="1590"/>
    <lineage>
        <taxon>Bacteria</taxon>
        <taxon>Bacillati</taxon>
        <taxon>Bacillota</taxon>
        <taxon>Bacilli</taxon>
        <taxon>Lactobacillales</taxon>
        <taxon>Lactobacillaceae</taxon>
        <taxon>Lactiplantibacillus</taxon>
    </lineage>
</organism>
<evidence type="ECO:0000313" key="2">
    <source>
        <dbReference type="Proteomes" id="UP000094892"/>
    </source>
</evidence>
<dbReference type="Proteomes" id="UP000094892">
    <property type="component" value="Unassembled WGS sequence"/>
</dbReference>